<keyword evidence="4 6" id="KW-1133">Transmembrane helix</keyword>
<accession>A0A3Q9JMA4</accession>
<feature type="transmembrane region" description="Helical" evidence="6">
    <location>
        <begin position="7"/>
        <end position="25"/>
    </location>
</feature>
<sequence>MTRQSIFLLTRLLAELAILLAFYAVGRQLVLWFSLSIPPGVVGLALLLAVFAFGWLSPEQLQRGAALLMGEMLLFFIPAVMSLLDQGTLIKNQGWKIILIIIISTVLVMLGTAITVELVYRWSLMRRWRKKHDH</sequence>
<feature type="transmembrane region" description="Helical" evidence="6">
    <location>
        <begin position="96"/>
        <end position="120"/>
    </location>
</feature>
<dbReference type="PANTHER" id="PTHR33931:SF2">
    <property type="entry name" value="HOLIN-LIKE PROTEIN CIDA"/>
    <property type="match status" value="1"/>
</dbReference>
<comment type="subcellular location">
    <subcellularLocation>
        <location evidence="1">Cell membrane</location>
        <topology evidence="1">Multi-pass membrane protein</topology>
    </subcellularLocation>
</comment>
<dbReference type="PANTHER" id="PTHR33931">
    <property type="entry name" value="HOLIN-LIKE PROTEIN CIDA-RELATED"/>
    <property type="match status" value="1"/>
</dbReference>
<keyword evidence="8" id="KW-1185">Reference proteome</keyword>
<evidence type="ECO:0000256" key="1">
    <source>
        <dbReference type="ARBA" id="ARBA00004651"/>
    </source>
</evidence>
<gene>
    <name evidence="7" type="ORF">DM558_07160</name>
</gene>
<dbReference type="InterPro" id="IPR005538">
    <property type="entry name" value="LrgA/CidA"/>
</dbReference>
<dbReference type="RefSeq" id="WP_127163022.1">
    <property type="nucleotide sequence ID" value="NZ_CP029822.1"/>
</dbReference>
<dbReference type="AlphaFoldDB" id="A0A3Q9JMA4"/>
<dbReference type="Pfam" id="PF03788">
    <property type="entry name" value="LrgA"/>
    <property type="match status" value="1"/>
</dbReference>
<dbReference type="KEGG" id="emo:DM558_07160"/>
<evidence type="ECO:0000313" key="8">
    <source>
        <dbReference type="Proteomes" id="UP000273143"/>
    </source>
</evidence>
<feature type="transmembrane region" description="Helical" evidence="6">
    <location>
        <begin position="65"/>
        <end position="84"/>
    </location>
</feature>
<proteinExistence type="predicted"/>
<dbReference type="EMBL" id="CP029822">
    <property type="protein sequence ID" value="AZS50569.1"/>
    <property type="molecule type" value="Genomic_DNA"/>
</dbReference>
<evidence type="ECO:0000313" key="7">
    <source>
        <dbReference type="EMBL" id="AZS50569.1"/>
    </source>
</evidence>
<reference evidence="8" key="1">
    <citation type="submission" date="2018-06" db="EMBL/GenBank/DDBJ databases">
        <title>Complete genome of Pseudomonas insecticola strain QZS01.</title>
        <authorList>
            <person name="Wang J."/>
            <person name="Su Q."/>
        </authorList>
    </citation>
    <scope>NUCLEOTIDE SEQUENCE [LARGE SCALE GENOMIC DNA]</scope>
    <source>
        <strain evidence="8">QZS01</strain>
    </source>
</reference>
<evidence type="ECO:0000256" key="6">
    <source>
        <dbReference type="SAM" id="Phobius"/>
    </source>
</evidence>
<organism evidence="7 8">
    <name type="scientific">Entomomonas moraniae</name>
    <dbReference type="NCBI Taxonomy" id="2213226"/>
    <lineage>
        <taxon>Bacteria</taxon>
        <taxon>Pseudomonadati</taxon>
        <taxon>Pseudomonadota</taxon>
        <taxon>Gammaproteobacteria</taxon>
        <taxon>Pseudomonadales</taxon>
        <taxon>Pseudomonadaceae</taxon>
        <taxon>Entomomonas</taxon>
    </lineage>
</organism>
<dbReference type="Proteomes" id="UP000273143">
    <property type="component" value="Chromosome"/>
</dbReference>
<evidence type="ECO:0000256" key="2">
    <source>
        <dbReference type="ARBA" id="ARBA00022475"/>
    </source>
</evidence>
<name>A0A3Q9JMA4_9GAMM</name>
<evidence type="ECO:0000256" key="3">
    <source>
        <dbReference type="ARBA" id="ARBA00022692"/>
    </source>
</evidence>
<keyword evidence="5 6" id="KW-0472">Membrane</keyword>
<keyword evidence="3 6" id="KW-0812">Transmembrane</keyword>
<protein>
    <submittedName>
        <fullName evidence="7">CidA/LrgA family protein</fullName>
    </submittedName>
</protein>
<keyword evidence="2" id="KW-1003">Cell membrane</keyword>
<dbReference type="GO" id="GO:0005886">
    <property type="term" value="C:plasma membrane"/>
    <property type="evidence" value="ECO:0007669"/>
    <property type="project" value="UniProtKB-SubCell"/>
</dbReference>
<evidence type="ECO:0000256" key="5">
    <source>
        <dbReference type="ARBA" id="ARBA00023136"/>
    </source>
</evidence>
<feature type="transmembrane region" description="Helical" evidence="6">
    <location>
        <begin position="31"/>
        <end position="53"/>
    </location>
</feature>
<evidence type="ECO:0000256" key="4">
    <source>
        <dbReference type="ARBA" id="ARBA00022989"/>
    </source>
</evidence>